<keyword evidence="9" id="KW-1185">Reference proteome</keyword>
<dbReference type="GO" id="GO:0140359">
    <property type="term" value="F:ABC-type transporter activity"/>
    <property type="evidence" value="ECO:0007669"/>
    <property type="project" value="InterPro"/>
</dbReference>
<keyword evidence="2" id="KW-1003">Cell membrane</keyword>
<feature type="transmembrane region" description="Helical" evidence="6">
    <location>
        <begin position="291"/>
        <end position="315"/>
    </location>
</feature>
<accession>A0A2A2HWG1</accession>
<evidence type="ECO:0000256" key="6">
    <source>
        <dbReference type="SAM" id="Phobius"/>
    </source>
</evidence>
<sequence length="429" mass="47516">MKSLSKPWRVFPMNSFPEKTFIVARHEFTKTIKRKEFLFMTFFFPLLFAGISILPAMLSGMNPAEDQKVGYIDLTESFEFPKSIQNEGLSIGSSETKTSVIEFVMYREISNAKQALQAGQISSYLVIPEDFLKTGTIELYSPEKEASMSNFELSSELSDIVITSLLEGKVDESTLNRVRNPVNIKFYNIGKSGESSERSIADIFASFGLPILTAFLLLFSIFSSSGFLLRGVAEEKENRIIEILLSSVTPTEILTGKILGLGAVGLLQIGIWLAAVVFGSGYALPVKIEPYTLLFALIYFVLGFLFFASMMAGIGAVTGSLQESQQVAGIFTFAAALPLIFMQLILTNPGSPFSVFLSLFPLTSPIAMLTRMGVTAVPISQILVSIFILLISVYVVILLSGRLFRTYLLMYGKRPKVKEIWKNIRTESR</sequence>
<protein>
    <submittedName>
        <fullName evidence="8">Sodium transporter</fullName>
    </submittedName>
</protein>
<dbReference type="InterPro" id="IPR013525">
    <property type="entry name" value="ABC2_TM"/>
</dbReference>
<evidence type="ECO:0000256" key="2">
    <source>
        <dbReference type="ARBA" id="ARBA00022475"/>
    </source>
</evidence>
<evidence type="ECO:0000313" key="9">
    <source>
        <dbReference type="Proteomes" id="UP000218164"/>
    </source>
</evidence>
<dbReference type="InterPro" id="IPR051449">
    <property type="entry name" value="ABC-2_transporter_component"/>
</dbReference>
<proteinExistence type="predicted"/>
<feature type="transmembrane region" description="Helical" evidence="6">
    <location>
        <begin position="258"/>
        <end position="284"/>
    </location>
</feature>
<organism evidence="8 9">
    <name type="scientific">Methanosarcina spelaei</name>
    <dbReference type="NCBI Taxonomy" id="1036679"/>
    <lineage>
        <taxon>Archaea</taxon>
        <taxon>Methanobacteriati</taxon>
        <taxon>Methanobacteriota</taxon>
        <taxon>Stenosarchaea group</taxon>
        <taxon>Methanomicrobia</taxon>
        <taxon>Methanosarcinales</taxon>
        <taxon>Methanosarcinaceae</taxon>
        <taxon>Methanosarcina</taxon>
    </lineage>
</organism>
<dbReference type="Proteomes" id="UP000218164">
    <property type="component" value="Unassembled WGS sequence"/>
</dbReference>
<keyword evidence="5 6" id="KW-0472">Membrane</keyword>
<feature type="transmembrane region" description="Helical" evidence="6">
    <location>
        <begin position="382"/>
        <end position="404"/>
    </location>
</feature>
<name>A0A2A2HWG1_9EURY</name>
<keyword evidence="4 6" id="KW-1133">Transmembrane helix</keyword>
<evidence type="ECO:0000256" key="1">
    <source>
        <dbReference type="ARBA" id="ARBA00004651"/>
    </source>
</evidence>
<dbReference type="GO" id="GO:0005886">
    <property type="term" value="C:plasma membrane"/>
    <property type="evidence" value="ECO:0007669"/>
    <property type="project" value="UniProtKB-SubCell"/>
</dbReference>
<evidence type="ECO:0000256" key="5">
    <source>
        <dbReference type="ARBA" id="ARBA00023136"/>
    </source>
</evidence>
<gene>
    <name evidence="8" type="ORF">ASJ81_03630</name>
</gene>
<dbReference type="PANTHER" id="PTHR30294:SF29">
    <property type="entry name" value="MULTIDRUG ABC TRANSPORTER PERMEASE YBHS-RELATED"/>
    <property type="match status" value="1"/>
</dbReference>
<comment type="caution">
    <text evidence="8">The sequence shown here is derived from an EMBL/GenBank/DDBJ whole genome shotgun (WGS) entry which is preliminary data.</text>
</comment>
<dbReference type="AlphaFoldDB" id="A0A2A2HWG1"/>
<dbReference type="PANTHER" id="PTHR30294">
    <property type="entry name" value="MEMBRANE COMPONENT OF ABC TRANSPORTER YHHJ-RELATED"/>
    <property type="match status" value="1"/>
</dbReference>
<reference evidence="8 9" key="1">
    <citation type="journal article" date="2017" name="BMC Genomics">
        <title>Genomic analysis of methanogenic archaea reveals a shift towards energy conservation.</title>
        <authorList>
            <person name="Gilmore S.P."/>
            <person name="Henske J.K."/>
            <person name="Sexton J.A."/>
            <person name="Solomon K.V."/>
            <person name="Seppala S."/>
            <person name="Yoo J.I."/>
            <person name="Huyett L.M."/>
            <person name="Pressman A."/>
            <person name="Cogan J.Z."/>
            <person name="Kivenson V."/>
            <person name="Peng X."/>
            <person name="Tan Y."/>
            <person name="Valentine D.L."/>
            <person name="O'Malley M.A."/>
        </authorList>
    </citation>
    <scope>NUCLEOTIDE SEQUENCE [LARGE SCALE GENOMIC DNA]</scope>
    <source>
        <strain evidence="8 9">MC-15</strain>
    </source>
</reference>
<evidence type="ECO:0000259" key="7">
    <source>
        <dbReference type="Pfam" id="PF12698"/>
    </source>
</evidence>
<feature type="domain" description="ABC-2 type transporter transmembrane" evidence="7">
    <location>
        <begin position="35"/>
        <end position="400"/>
    </location>
</feature>
<feature type="transmembrane region" description="Helical" evidence="6">
    <location>
        <begin position="37"/>
        <end position="58"/>
    </location>
</feature>
<comment type="subcellular location">
    <subcellularLocation>
        <location evidence="1">Cell membrane</location>
        <topology evidence="1">Multi-pass membrane protein</topology>
    </subcellularLocation>
</comment>
<feature type="transmembrane region" description="Helical" evidence="6">
    <location>
        <begin position="200"/>
        <end position="222"/>
    </location>
</feature>
<evidence type="ECO:0000313" key="8">
    <source>
        <dbReference type="EMBL" id="PAV13635.1"/>
    </source>
</evidence>
<evidence type="ECO:0000256" key="4">
    <source>
        <dbReference type="ARBA" id="ARBA00022989"/>
    </source>
</evidence>
<keyword evidence="3 6" id="KW-0812">Transmembrane</keyword>
<feature type="transmembrane region" description="Helical" evidence="6">
    <location>
        <begin position="327"/>
        <end position="346"/>
    </location>
</feature>
<dbReference type="OrthoDB" id="146982at2157"/>
<dbReference type="EMBL" id="LMVP01000068">
    <property type="protein sequence ID" value="PAV13635.1"/>
    <property type="molecule type" value="Genomic_DNA"/>
</dbReference>
<dbReference type="Pfam" id="PF12698">
    <property type="entry name" value="ABC2_membrane_3"/>
    <property type="match status" value="1"/>
</dbReference>
<evidence type="ECO:0000256" key="3">
    <source>
        <dbReference type="ARBA" id="ARBA00022692"/>
    </source>
</evidence>